<dbReference type="InterPro" id="IPR032675">
    <property type="entry name" value="LRR_dom_sf"/>
</dbReference>
<dbReference type="GeneTree" id="ENSGT00940000160224"/>
<organism evidence="2 3">
    <name type="scientific">Leptobrachium leishanense</name>
    <name type="common">Leishan spiny toad</name>
    <dbReference type="NCBI Taxonomy" id="445787"/>
    <lineage>
        <taxon>Eukaryota</taxon>
        <taxon>Metazoa</taxon>
        <taxon>Chordata</taxon>
        <taxon>Craniata</taxon>
        <taxon>Vertebrata</taxon>
        <taxon>Euteleostomi</taxon>
        <taxon>Amphibia</taxon>
        <taxon>Batrachia</taxon>
        <taxon>Anura</taxon>
        <taxon>Pelobatoidea</taxon>
        <taxon>Megophryidae</taxon>
        <taxon>Leptobrachium</taxon>
    </lineage>
</organism>
<dbReference type="InterPro" id="IPR001611">
    <property type="entry name" value="Leu-rich_rpt"/>
</dbReference>
<feature type="domain" description="F-box/LRR-repeat protein 15-like leucin rich repeat" evidence="1">
    <location>
        <begin position="74"/>
        <end position="224"/>
    </location>
</feature>
<protein>
    <submittedName>
        <fullName evidence="2">F-box and leucine rich repeat protein 13</fullName>
    </submittedName>
</protein>
<accession>A0A8C5WH41</accession>
<dbReference type="Ensembl" id="ENSLLET00000039102.1">
    <property type="protein sequence ID" value="ENSLLEP00000037657.1"/>
    <property type="gene ID" value="ENSLLEG00000023760.1"/>
</dbReference>
<dbReference type="InterPro" id="IPR057207">
    <property type="entry name" value="FBXL15_LRR"/>
</dbReference>
<dbReference type="SMART" id="SM00367">
    <property type="entry name" value="LRR_CC"/>
    <property type="match status" value="12"/>
</dbReference>
<evidence type="ECO:0000313" key="2">
    <source>
        <dbReference type="Ensembl" id="ENSLLEP00000037657.1"/>
    </source>
</evidence>
<dbReference type="Proteomes" id="UP000694569">
    <property type="component" value="Unplaced"/>
</dbReference>
<reference evidence="2" key="2">
    <citation type="submission" date="2025-09" db="UniProtKB">
        <authorList>
            <consortium name="Ensembl"/>
        </authorList>
    </citation>
    <scope>IDENTIFICATION</scope>
</reference>
<dbReference type="GO" id="GO:0019005">
    <property type="term" value="C:SCF ubiquitin ligase complex"/>
    <property type="evidence" value="ECO:0007669"/>
    <property type="project" value="TreeGrafter"/>
</dbReference>
<dbReference type="Pfam" id="PF13516">
    <property type="entry name" value="LRR_6"/>
    <property type="match status" value="1"/>
</dbReference>
<proteinExistence type="predicted"/>
<dbReference type="OrthoDB" id="61560at2759"/>
<dbReference type="InterPro" id="IPR006553">
    <property type="entry name" value="Leu-rich_rpt_Cys-con_subtyp"/>
</dbReference>
<dbReference type="AlphaFoldDB" id="A0A8C5WH41"/>
<evidence type="ECO:0000313" key="3">
    <source>
        <dbReference type="Proteomes" id="UP000694569"/>
    </source>
</evidence>
<keyword evidence="3" id="KW-1185">Reference proteome</keyword>
<name>A0A8C5WH41_9ANUR</name>
<gene>
    <name evidence="2" type="primary">FBXL13</name>
</gene>
<sequence length="453" mass="50500">MCYRYKETKLFNKTCTFLLLRYLFNLQYLSLAYSRKFTDKGLQYLGSGKGAHKLIYLDLSGCTQISVDGFKYIAGCNSLQQLEINDMYTLTDNCIIALLEKCQNITSVSLLGSPHLTDAAFKVLAQGRKLVKFKIEENNRITDASLKAITKSCPNLKHIYMADCQNITDVGLKTISTLKNATVLNIADCIRISDAGVRQVVEGTSGAKIRELNLSNCLRVSDLSLLRIAQKCHNITFLSLRYCENVTDSGIELLGNMALLISIDLSGTSITDQVCQCSQLSLMIVYINITFQKFCQQSKDLEQLDVSHCLQVTDATVKSLTYACNNLTSVSIAGCPKVTDLSIQSISGVCHYLHMLDISGCVYLGDGVLKFLHKGCKQLRVLRMLYCKRISKTAALKFESNVKKMEYSNDDPPAWFGYDRHGKLLSSKLHLEEADDIINNTSNIYSTATVQDL</sequence>
<dbReference type="SUPFAM" id="SSF52047">
    <property type="entry name" value="RNI-like"/>
    <property type="match status" value="1"/>
</dbReference>
<dbReference type="Gene3D" id="3.80.10.10">
    <property type="entry name" value="Ribonuclease Inhibitor"/>
    <property type="match status" value="4"/>
</dbReference>
<evidence type="ECO:0000259" key="1">
    <source>
        <dbReference type="Pfam" id="PF25372"/>
    </source>
</evidence>
<dbReference type="PANTHER" id="PTHR13318">
    <property type="entry name" value="PARTNER OF PAIRED, ISOFORM B-RELATED"/>
    <property type="match status" value="1"/>
</dbReference>
<dbReference type="Pfam" id="PF25372">
    <property type="entry name" value="DUF7885"/>
    <property type="match status" value="2"/>
</dbReference>
<feature type="domain" description="F-box/LRR-repeat protein 15-like leucin rich repeat" evidence="1">
    <location>
        <begin position="288"/>
        <end position="393"/>
    </location>
</feature>
<dbReference type="GO" id="GO:0031146">
    <property type="term" value="P:SCF-dependent proteasomal ubiquitin-dependent protein catabolic process"/>
    <property type="evidence" value="ECO:0007669"/>
    <property type="project" value="TreeGrafter"/>
</dbReference>
<reference evidence="2" key="1">
    <citation type="submission" date="2025-08" db="UniProtKB">
        <authorList>
            <consortium name="Ensembl"/>
        </authorList>
    </citation>
    <scope>IDENTIFICATION</scope>
</reference>